<dbReference type="InterPro" id="IPR036873">
    <property type="entry name" value="Rhodanese-like_dom_sf"/>
</dbReference>
<dbReference type="eggNOG" id="KOG1481">
    <property type="taxonomic scope" value="Eukaryota"/>
</dbReference>
<evidence type="ECO:0000259" key="1">
    <source>
        <dbReference type="PROSITE" id="PS50206"/>
    </source>
</evidence>
<dbReference type="InterPro" id="IPR050214">
    <property type="entry name" value="Cys_Synth/Cystath_Beta-Synth"/>
</dbReference>
<accession>R0IGH3</accession>
<gene>
    <name evidence="2" type="ORF">SETTUDRAFT_164521</name>
</gene>
<name>R0IGH3_EXST2</name>
<dbReference type="AlphaFoldDB" id="R0IGH3"/>
<dbReference type="SMART" id="SM00450">
    <property type="entry name" value="RHOD"/>
    <property type="match status" value="1"/>
</dbReference>
<dbReference type="CDD" id="cd00158">
    <property type="entry name" value="RHOD"/>
    <property type="match status" value="1"/>
</dbReference>
<feature type="domain" description="Rhodanese" evidence="1">
    <location>
        <begin position="373"/>
        <end position="487"/>
    </location>
</feature>
<dbReference type="Gene3D" id="3.40.50.1100">
    <property type="match status" value="2"/>
</dbReference>
<dbReference type="SUPFAM" id="SSF52821">
    <property type="entry name" value="Rhodanese/Cell cycle control phosphatase"/>
    <property type="match status" value="1"/>
</dbReference>
<reference evidence="2 3" key="2">
    <citation type="journal article" date="2013" name="PLoS Genet.">
        <title>Comparative genome structure, secondary metabolite, and effector coding capacity across Cochliobolus pathogens.</title>
        <authorList>
            <person name="Condon B.J."/>
            <person name="Leng Y."/>
            <person name="Wu D."/>
            <person name="Bushley K.E."/>
            <person name="Ohm R.A."/>
            <person name="Otillar R."/>
            <person name="Martin J."/>
            <person name="Schackwitz W."/>
            <person name="Grimwood J."/>
            <person name="MohdZainudin N."/>
            <person name="Xue C."/>
            <person name="Wang R."/>
            <person name="Manning V.A."/>
            <person name="Dhillon B."/>
            <person name="Tu Z.J."/>
            <person name="Steffenson B.J."/>
            <person name="Salamov A."/>
            <person name="Sun H."/>
            <person name="Lowry S."/>
            <person name="LaButti K."/>
            <person name="Han J."/>
            <person name="Copeland A."/>
            <person name="Lindquist E."/>
            <person name="Barry K."/>
            <person name="Schmutz J."/>
            <person name="Baker S.E."/>
            <person name="Ciuffetti L.M."/>
            <person name="Grigoriev I.V."/>
            <person name="Zhong S."/>
            <person name="Turgeon B.G."/>
        </authorList>
    </citation>
    <scope>NUCLEOTIDE SEQUENCE [LARGE SCALE GENOMIC DNA]</scope>
    <source>
        <strain evidence="3">28A</strain>
    </source>
</reference>
<reference evidence="2 3" key="1">
    <citation type="journal article" date="2012" name="PLoS Pathog.">
        <title>Diverse lifestyles and strategies of plant pathogenesis encoded in the genomes of eighteen Dothideomycetes fungi.</title>
        <authorList>
            <person name="Ohm R.A."/>
            <person name="Feau N."/>
            <person name="Henrissat B."/>
            <person name="Schoch C.L."/>
            <person name="Horwitz B.A."/>
            <person name="Barry K.W."/>
            <person name="Condon B.J."/>
            <person name="Copeland A.C."/>
            <person name="Dhillon B."/>
            <person name="Glaser F."/>
            <person name="Hesse C.N."/>
            <person name="Kosti I."/>
            <person name="LaButti K."/>
            <person name="Lindquist E.A."/>
            <person name="Lucas S."/>
            <person name="Salamov A.A."/>
            <person name="Bradshaw R.E."/>
            <person name="Ciuffetti L."/>
            <person name="Hamelin R.C."/>
            <person name="Kema G.H.J."/>
            <person name="Lawrence C."/>
            <person name="Scott J.A."/>
            <person name="Spatafora J.W."/>
            <person name="Turgeon B.G."/>
            <person name="de Wit P.J.G.M."/>
            <person name="Zhong S."/>
            <person name="Goodwin S.B."/>
            <person name="Grigoriev I.V."/>
        </authorList>
    </citation>
    <scope>NUCLEOTIDE SEQUENCE [LARGE SCALE GENOMIC DNA]</scope>
    <source>
        <strain evidence="3">28A</strain>
    </source>
</reference>
<dbReference type="Proteomes" id="UP000016935">
    <property type="component" value="Unassembled WGS sequence"/>
</dbReference>
<dbReference type="EMBL" id="KB908814">
    <property type="protein sequence ID" value="EOA84350.1"/>
    <property type="molecule type" value="Genomic_DNA"/>
</dbReference>
<dbReference type="PROSITE" id="PS50206">
    <property type="entry name" value="RHODANESE_3"/>
    <property type="match status" value="1"/>
</dbReference>
<dbReference type="InterPro" id="IPR036052">
    <property type="entry name" value="TrpB-like_PALP_sf"/>
</dbReference>
<dbReference type="Pfam" id="PF00291">
    <property type="entry name" value="PALP"/>
    <property type="match status" value="1"/>
</dbReference>
<keyword evidence="3" id="KW-1185">Reference proteome</keyword>
<dbReference type="GeneID" id="19399158"/>
<evidence type="ECO:0000313" key="3">
    <source>
        <dbReference type="Proteomes" id="UP000016935"/>
    </source>
</evidence>
<protein>
    <recommendedName>
        <fullName evidence="1">Rhodanese domain-containing protein</fullName>
    </recommendedName>
</protein>
<evidence type="ECO:0000313" key="2">
    <source>
        <dbReference type="EMBL" id="EOA84350.1"/>
    </source>
</evidence>
<dbReference type="PANTHER" id="PTHR10314">
    <property type="entry name" value="CYSTATHIONINE BETA-SYNTHASE"/>
    <property type="match status" value="1"/>
</dbReference>
<dbReference type="HOGENOM" id="CLU_039949_1_0_1"/>
<dbReference type="OrthoDB" id="10259545at2759"/>
<dbReference type="RefSeq" id="XP_008028667.1">
    <property type="nucleotide sequence ID" value="XM_008030476.1"/>
</dbReference>
<dbReference type="InterPro" id="IPR001926">
    <property type="entry name" value="TrpB-like_PALP"/>
</dbReference>
<dbReference type="SUPFAM" id="SSF53686">
    <property type="entry name" value="Tryptophan synthase beta subunit-like PLP-dependent enzymes"/>
    <property type="match status" value="1"/>
</dbReference>
<dbReference type="InterPro" id="IPR001763">
    <property type="entry name" value="Rhodanese-like_dom"/>
</dbReference>
<dbReference type="Pfam" id="PF00581">
    <property type="entry name" value="Rhodanese"/>
    <property type="match status" value="1"/>
</dbReference>
<dbReference type="FunFam" id="3.40.50.1100:FF:000058">
    <property type="entry name" value="Cysteine synthase B, putative"/>
    <property type="match status" value="1"/>
</dbReference>
<proteinExistence type="predicted"/>
<sequence>MSQRNHLNAYSGPDALRNYFDPDYQPMLPLVEILPSLNPFYNDGVRIHAKMMSMHPSNNVKVMPALNMLSKGVQPEKSKTVVEYSSGSTVISLAMVSRINHGIQDTRAFLSNKTTVPKLRLMQFFGLDITLFGGPSQPEPHDERGGIQQARKWAEQDESVLNLNQYENDGNWQSHIRWTGPQIHEQLPNIRILCAGMGTSGTMTGLGQYFKTAKPSVVRLGVCTAAGDRVPGPRSYALLSPVEFPWRDSVDAIEEVGSKDAFGLSLQLCREGLVCGPSSGFNLKGLFSYLEKRKTAGTLSELAGPDGLIDCAFICCDLPYQYIDEYFDKLGSEAFPQIHNENLRTVDLYRYDEAWELNPTQALSQLANTAQKDGFRAVMLDLRKTEDFSESHIPGSCNLPLQSSNASTPSPFFDATVLENQWKELEATFTRDRINAYDLPGKEVYVVCYEGDTARVATSVLRAKGIVASSVKGGFAAIRRDMPLLQMSGRGREVTQHTRTKVPDIVAKELRADSLPTQLRSPTGLVM</sequence>
<dbReference type="STRING" id="671987.R0IGH3"/>
<dbReference type="Gene3D" id="3.40.250.10">
    <property type="entry name" value="Rhodanese-like domain"/>
    <property type="match status" value="1"/>
</dbReference>
<organism evidence="2 3">
    <name type="scientific">Exserohilum turcicum (strain 28A)</name>
    <name type="common">Northern leaf blight fungus</name>
    <name type="synonym">Setosphaeria turcica</name>
    <dbReference type="NCBI Taxonomy" id="671987"/>
    <lineage>
        <taxon>Eukaryota</taxon>
        <taxon>Fungi</taxon>
        <taxon>Dikarya</taxon>
        <taxon>Ascomycota</taxon>
        <taxon>Pezizomycotina</taxon>
        <taxon>Dothideomycetes</taxon>
        <taxon>Pleosporomycetidae</taxon>
        <taxon>Pleosporales</taxon>
        <taxon>Pleosporineae</taxon>
        <taxon>Pleosporaceae</taxon>
        <taxon>Exserohilum</taxon>
    </lineage>
</organism>